<feature type="transmembrane region" description="Helical" evidence="11">
    <location>
        <begin position="12"/>
        <end position="34"/>
    </location>
</feature>
<sequence length="132" mass="14143">MFQALLLAHGGISTWGANTFSMGVAGAFVAWGLFKVCRMLGVSEKIAVFLAAACGDWATYMVTAAQLAWAFPDPVGGIWLSFSKFLGVFSITQIPLAISEGLLSVVVYNALLRYSEQGLIQAWWKGGMTNGK</sequence>
<dbReference type="EMBL" id="VSSQ01064324">
    <property type="protein sequence ID" value="MPN17242.1"/>
    <property type="molecule type" value="Genomic_DNA"/>
</dbReference>
<keyword evidence="3" id="KW-0813">Transport</keyword>
<keyword evidence="10" id="KW-0170">Cobalt</keyword>
<protein>
    <submittedName>
        <fullName evidence="12">Cobalt transport protein CbiM</fullName>
    </submittedName>
</protein>
<evidence type="ECO:0000256" key="9">
    <source>
        <dbReference type="ARBA" id="ARBA00023136"/>
    </source>
</evidence>
<organism evidence="12">
    <name type="scientific">bioreactor metagenome</name>
    <dbReference type="NCBI Taxonomy" id="1076179"/>
    <lineage>
        <taxon>unclassified sequences</taxon>
        <taxon>metagenomes</taxon>
        <taxon>ecological metagenomes</taxon>
    </lineage>
</organism>
<gene>
    <name evidence="12" type="primary">cbiM_25</name>
    <name evidence="12" type="ORF">SDC9_164593</name>
</gene>
<evidence type="ECO:0000256" key="11">
    <source>
        <dbReference type="SAM" id="Phobius"/>
    </source>
</evidence>
<evidence type="ECO:0000256" key="2">
    <source>
        <dbReference type="ARBA" id="ARBA00022426"/>
    </source>
</evidence>
<evidence type="ECO:0000256" key="8">
    <source>
        <dbReference type="ARBA" id="ARBA00023065"/>
    </source>
</evidence>
<accession>A0A645FUC1</accession>
<evidence type="ECO:0000256" key="4">
    <source>
        <dbReference type="ARBA" id="ARBA00022475"/>
    </source>
</evidence>
<keyword evidence="7 11" id="KW-1133">Transmembrane helix</keyword>
<comment type="subcellular location">
    <subcellularLocation>
        <location evidence="1">Cell membrane</location>
        <topology evidence="1">Multi-pass membrane protein</topology>
    </subcellularLocation>
</comment>
<evidence type="ECO:0000256" key="5">
    <source>
        <dbReference type="ARBA" id="ARBA00022573"/>
    </source>
</evidence>
<evidence type="ECO:0000256" key="3">
    <source>
        <dbReference type="ARBA" id="ARBA00022448"/>
    </source>
</evidence>
<dbReference type="PANTHER" id="PTHR43627:SF1">
    <property type="entry name" value="COBALT TRANSPORT PROTEIN CBIM"/>
    <property type="match status" value="1"/>
</dbReference>
<keyword evidence="9 11" id="KW-0472">Membrane</keyword>
<dbReference type="AlphaFoldDB" id="A0A645FUC1"/>
<dbReference type="PANTHER" id="PTHR43627">
    <property type="match status" value="1"/>
</dbReference>
<comment type="caution">
    <text evidence="12">The sequence shown here is derived from an EMBL/GenBank/DDBJ whole genome shotgun (WGS) entry which is preliminary data.</text>
</comment>
<dbReference type="GO" id="GO:0006824">
    <property type="term" value="P:cobalt ion transport"/>
    <property type="evidence" value="ECO:0007669"/>
    <property type="project" value="UniProtKB-KW"/>
</dbReference>
<keyword evidence="2" id="KW-0171">Cobalt transport</keyword>
<evidence type="ECO:0000313" key="12">
    <source>
        <dbReference type="EMBL" id="MPN17242.1"/>
    </source>
</evidence>
<keyword evidence="8" id="KW-0406">Ion transport</keyword>
<dbReference type="Gene3D" id="1.10.1760.20">
    <property type="match status" value="1"/>
</dbReference>
<proteinExistence type="predicted"/>
<reference evidence="12" key="1">
    <citation type="submission" date="2019-08" db="EMBL/GenBank/DDBJ databases">
        <authorList>
            <person name="Kucharzyk K."/>
            <person name="Murdoch R.W."/>
            <person name="Higgins S."/>
            <person name="Loffler F."/>
        </authorList>
    </citation>
    <scope>NUCLEOTIDE SEQUENCE</scope>
</reference>
<feature type="transmembrane region" description="Helical" evidence="11">
    <location>
        <begin position="91"/>
        <end position="111"/>
    </location>
</feature>
<evidence type="ECO:0000256" key="7">
    <source>
        <dbReference type="ARBA" id="ARBA00022989"/>
    </source>
</evidence>
<dbReference type="Pfam" id="PF01891">
    <property type="entry name" value="CbiM"/>
    <property type="match status" value="1"/>
</dbReference>
<keyword evidence="4" id="KW-1003">Cell membrane</keyword>
<dbReference type="InterPro" id="IPR018024">
    <property type="entry name" value="CbiM"/>
</dbReference>
<evidence type="ECO:0000256" key="10">
    <source>
        <dbReference type="ARBA" id="ARBA00023285"/>
    </source>
</evidence>
<dbReference type="InterPro" id="IPR002751">
    <property type="entry name" value="CbiM/NikMN"/>
</dbReference>
<dbReference type="GO" id="GO:0043190">
    <property type="term" value="C:ATP-binding cassette (ABC) transporter complex"/>
    <property type="evidence" value="ECO:0007669"/>
    <property type="project" value="InterPro"/>
</dbReference>
<dbReference type="GO" id="GO:0009236">
    <property type="term" value="P:cobalamin biosynthetic process"/>
    <property type="evidence" value="ECO:0007669"/>
    <property type="project" value="UniProtKB-KW"/>
</dbReference>
<name>A0A645FUC1_9ZZZZ</name>
<feature type="transmembrane region" description="Helical" evidence="11">
    <location>
        <begin position="46"/>
        <end position="71"/>
    </location>
</feature>
<evidence type="ECO:0000256" key="6">
    <source>
        <dbReference type="ARBA" id="ARBA00022692"/>
    </source>
</evidence>
<keyword evidence="6 11" id="KW-0812">Transmembrane</keyword>
<evidence type="ECO:0000256" key="1">
    <source>
        <dbReference type="ARBA" id="ARBA00004651"/>
    </source>
</evidence>
<keyword evidence="5" id="KW-0169">Cobalamin biosynthesis</keyword>